<sequence>MPSRVLNLICRHCSASVLRYKKSGSGKLIRIYLDRVVEPLELARLKSAGSKNELPPLHCSGCGTSLGMPMVESGRLAYRVLPGTLGKQKDK</sequence>
<protein>
    <submittedName>
        <fullName evidence="1">Uncharacterized protein</fullName>
    </submittedName>
</protein>
<dbReference type="Proteomes" id="UP000594688">
    <property type="component" value="Chromosome"/>
</dbReference>
<organism evidence="1 2">
    <name type="scientific">Candidatus Nitronauta litoralis</name>
    <dbReference type="NCBI Taxonomy" id="2705533"/>
    <lineage>
        <taxon>Bacteria</taxon>
        <taxon>Pseudomonadati</taxon>
        <taxon>Nitrospinota/Tectimicrobiota group</taxon>
        <taxon>Nitrospinota</taxon>
        <taxon>Nitrospinia</taxon>
        <taxon>Nitrospinales</taxon>
        <taxon>Nitrospinaceae</taxon>
        <taxon>Candidatus Nitronauta</taxon>
    </lineage>
</organism>
<evidence type="ECO:0000313" key="1">
    <source>
        <dbReference type="EMBL" id="QPJ61644.1"/>
    </source>
</evidence>
<name>A0A7T0BV81_9BACT</name>
<evidence type="ECO:0000313" key="2">
    <source>
        <dbReference type="Proteomes" id="UP000594688"/>
    </source>
</evidence>
<dbReference type="EMBL" id="CP048685">
    <property type="protein sequence ID" value="QPJ61644.1"/>
    <property type="molecule type" value="Genomic_DNA"/>
</dbReference>
<dbReference type="KEGG" id="nli:G3M70_07000"/>
<reference evidence="1 2" key="1">
    <citation type="submission" date="2020-02" db="EMBL/GenBank/DDBJ databases">
        <title>Genomic and physiological characterization of two novel Nitrospinaceae genera.</title>
        <authorList>
            <person name="Mueller A.J."/>
            <person name="Jung M.-Y."/>
            <person name="Strachan C.R."/>
            <person name="Herbold C.W."/>
            <person name="Kirkegaard R.H."/>
            <person name="Daims H."/>
        </authorList>
    </citation>
    <scope>NUCLEOTIDE SEQUENCE [LARGE SCALE GENOMIC DNA]</scope>
    <source>
        <strain evidence="1">EB</strain>
    </source>
</reference>
<proteinExistence type="predicted"/>
<accession>A0A7T0BV81</accession>
<gene>
    <name evidence="1" type="ORF">G3M70_07000</name>
</gene>
<dbReference type="AlphaFoldDB" id="A0A7T0BV81"/>